<name>A0A9P6LLE2_9PEZI</name>
<proteinExistence type="predicted"/>
<reference evidence="2" key="2">
    <citation type="submission" date="2020-11" db="EMBL/GenBank/DDBJ databases">
        <title>Whole genome sequencing of Colletotrichum sp.</title>
        <authorList>
            <person name="Li H."/>
        </authorList>
    </citation>
    <scope>NUCLEOTIDE SEQUENCE</scope>
    <source>
        <strain evidence="2">CkLH20</strain>
    </source>
</reference>
<dbReference type="Proteomes" id="UP000781932">
    <property type="component" value="Unassembled WGS sequence"/>
</dbReference>
<feature type="domain" description="Heterokaryon incompatibility" evidence="1">
    <location>
        <begin position="278"/>
        <end position="427"/>
    </location>
</feature>
<evidence type="ECO:0000313" key="3">
    <source>
        <dbReference type="Proteomes" id="UP000781932"/>
    </source>
</evidence>
<organism evidence="2 3">
    <name type="scientific">Colletotrichum karsti</name>
    <dbReference type="NCBI Taxonomy" id="1095194"/>
    <lineage>
        <taxon>Eukaryota</taxon>
        <taxon>Fungi</taxon>
        <taxon>Dikarya</taxon>
        <taxon>Ascomycota</taxon>
        <taxon>Pezizomycotina</taxon>
        <taxon>Sordariomycetes</taxon>
        <taxon>Hypocreomycetidae</taxon>
        <taxon>Glomerellales</taxon>
        <taxon>Glomerellaceae</taxon>
        <taxon>Colletotrichum</taxon>
        <taxon>Colletotrichum boninense species complex</taxon>
    </lineage>
</organism>
<keyword evidence="3" id="KW-1185">Reference proteome</keyword>
<protein>
    <recommendedName>
        <fullName evidence="1">Heterokaryon incompatibility domain-containing protein</fullName>
    </recommendedName>
</protein>
<evidence type="ECO:0000313" key="2">
    <source>
        <dbReference type="EMBL" id="KAF9877126.1"/>
    </source>
</evidence>
<dbReference type="EMBL" id="JAATWM020000015">
    <property type="protein sequence ID" value="KAF9877126.1"/>
    <property type="molecule type" value="Genomic_DNA"/>
</dbReference>
<accession>A0A9P6LLE2</accession>
<dbReference type="OrthoDB" id="2975793at2759"/>
<dbReference type="AlphaFoldDB" id="A0A9P6LLE2"/>
<gene>
    <name evidence="2" type="ORF">CkaCkLH20_05392</name>
</gene>
<dbReference type="PANTHER" id="PTHR33112:SF12">
    <property type="entry name" value="HETEROKARYON INCOMPATIBILITY DOMAIN-CONTAINING PROTEIN"/>
    <property type="match status" value="1"/>
</dbReference>
<comment type="caution">
    <text evidence="2">The sequence shown here is derived from an EMBL/GenBank/DDBJ whole genome shotgun (WGS) entry which is preliminary data.</text>
</comment>
<dbReference type="PANTHER" id="PTHR33112">
    <property type="entry name" value="DOMAIN PROTEIN, PUTATIVE-RELATED"/>
    <property type="match status" value="1"/>
</dbReference>
<dbReference type="RefSeq" id="XP_038746587.1">
    <property type="nucleotide sequence ID" value="XM_038888111.1"/>
</dbReference>
<evidence type="ECO:0000259" key="1">
    <source>
        <dbReference type="Pfam" id="PF06985"/>
    </source>
</evidence>
<sequence>MKSSKEERALNPPVLRGLLRDFHSSTNVLEWTGVVHVGPERYDPSSEGAQTSGWLLTYQAERLQNETYIECGTERFVKFKPPTNQELVPHTPGPGDACLACEEVELEKLLTYFPGRKHHLGWFRDVAACRSCSLCRLLSRALTKEVSRHVASHPRPQDDDFVVVTTRPSARPLPSRRKDRTYELEVLLIRSSGVIISEVSLRLQGDNAIRLRKSPRFYGRQVERDVANLSLAKFWMQECAQCHADSRPLKEKREAELQLTVIDTERSCLVSVNWDSDYVALSYVWPLFDTTKLCLHNFDRLHQPGSIDSSRISLPKVIIDAMDVTRGMGIRYLWVDALCIVQDDPITKGRLIESMDQVYGKSFFTIIVASECDSSQNYGIPGINGLPRANKQLSEQVEGLDILVALPDYDRALNRSRWSKRGWTFQEGVLSPRCLLFTDYQMYFRCPHDSRCEDVHAEGKDRFEQHTAKPVERRGQLDFLVNSDFLTRVSSHRSFSEYALLVSGYSSRSLTFDTDILNAFTGVMRRLAPHMGPCGFFLGMPLDHFDTALLWYPIDQQQRRLEAHNVVEMTRLPTWCWAAWKGKVDYQGDMMMIQDKETVLTMVQWWARGGGGTELGRNLCPIRNYTGTQRPEWALSYGMLEARVTELSIGSLIFWGTCIKFRVDPRPRKLLNWLVDWLQELPCFSILDSDGDVCGLLPSPDRSWIDDLQRQGNDQLYEFLLLSFGNQSKHDGIAERSIFLHEKYSSEGDAYRCFYYVMLVEHIGDGRYERRGIGRIHWDAGNEELWDRWERKIMVLV</sequence>
<dbReference type="Pfam" id="PF06985">
    <property type="entry name" value="HET"/>
    <property type="match status" value="1"/>
</dbReference>
<dbReference type="GeneID" id="62161185"/>
<dbReference type="InterPro" id="IPR010730">
    <property type="entry name" value="HET"/>
</dbReference>
<reference evidence="2" key="1">
    <citation type="submission" date="2020-03" db="EMBL/GenBank/DDBJ databases">
        <authorList>
            <person name="He L."/>
        </authorList>
    </citation>
    <scope>NUCLEOTIDE SEQUENCE</scope>
    <source>
        <strain evidence="2">CkLH20</strain>
    </source>
</reference>